<dbReference type="EMBL" id="CAJFCJ010000010">
    <property type="protein sequence ID" value="CAD5119379.1"/>
    <property type="molecule type" value="Genomic_DNA"/>
</dbReference>
<dbReference type="Proteomes" id="UP000549394">
    <property type="component" value="Unassembled WGS sequence"/>
</dbReference>
<protein>
    <submittedName>
        <fullName evidence="1">DgyrCDS7993</fullName>
    </submittedName>
</protein>
<sequence length="293" mass="32471">MSEEDLPETVTLLKGPHQNTVYLIGTAHFSEESERDVIQTIQKVKPDVIVLELCASRRHVLSMDKETLLKEASELTIAKIRMIIKSNGTVPGLLHIVLLWLSAHITKQLGMAPGGEFRAAVVAANELENECRIILGDRPINITISRALAALNWWQRLKLLISAVTSSREGISKEEVERCKKSDVLDDLLLEAAKSMPQFTHVLLNERDEYLSTSIAKASSIANGSIVAVVGIGHVKGIVKNWLKYDDCSHLLSIPTRESSLLSKTLKWTLYLSSIAAVIFTVKRVVNGKKIFN</sequence>
<proteinExistence type="predicted"/>
<dbReference type="InterPro" id="IPR046345">
    <property type="entry name" value="TraB_PrgY-like"/>
</dbReference>
<dbReference type="PANTHER" id="PTHR21530:SF7">
    <property type="entry name" value="TRAB DOMAIN-CONTAINING PROTEIN"/>
    <property type="match status" value="1"/>
</dbReference>
<evidence type="ECO:0000313" key="2">
    <source>
        <dbReference type="Proteomes" id="UP000549394"/>
    </source>
</evidence>
<keyword evidence="2" id="KW-1185">Reference proteome</keyword>
<dbReference type="OrthoDB" id="48306at2759"/>
<dbReference type="CDD" id="cd14726">
    <property type="entry name" value="TraB_PrgY-like"/>
    <property type="match status" value="1"/>
</dbReference>
<organism evidence="1 2">
    <name type="scientific">Dimorphilus gyrociliatus</name>
    <dbReference type="NCBI Taxonomy" id="2664684"/>
    <lineage>
        <taxon>Eukaryota</taxon>
        <taxon>Metazoa</taxon>
        <taxon>Spiralia</taxon>
        <taxon>Lophotrochozoa</taxon>
        <taxon>Annelida</taxon>
        <taxon>Polychaeta</taxon>
        <taxon>Polychaeta incertae sedis</taxon>
        <taxon>Dinophilidae</taxon>
        <taxon>Dimorphilus</taxon>
    </lineage>
</organism>
<gene>
    <name evidence="1" type="ORF">DGYR_LOCUS7631</name>
</gene>
<comment type="caution">
    <text evidence="1">The sequence shown here is derived from an EMBL/GenBank/DDBJ whole genome shotgun (WGS) entry which is preliminary data.</text>
</comment>
<name>A0A7I8VTW6_9ANNE</name>
<dbReference type="Pfam" id="PF01963">
    <property type="entry name" value="TraB_PrgY_gumN"/>
    <property type="match status" value="1"/>
</dbReference>
<dbReference type="AlphaFoldDB" id="A0A7I8VTW6"/>
<dbReference type="InterPro" id="IPR002816">
    <property type="entry name" value="TraB/PrgY/GumN_fam"/>
</dbReference>
<reference evidence="1 2" key="1">
    <citation type="submission" date="2020-08" db="EMBL/GenBank/DDBJ databases">
        <authorList>
            <person name="Hejnol A."/>
        </authorList>
    </citation>
    <scope>NUCLEOTIDE SEQUENCE [LARGE SCALE GENOMIC DNA]</scope>
</reference>
<evidence type="ECO:0000313" key="1">
    <source>
        <dbReference type="EMBL" id="CAD5119379.1"/>
    </source>
</evidence>
<dbReference type="PANTHER" id="PTHR21530">
    <property type="entry name" value="PHEROMONE SHUTDOWN PROTEIN"/>
    <property type="match status" value="1"/>
</dbReference>
<accession>A0A7I8VTW6</accession>